<dbReference type="AlphaFoldDB" id="A0A7W7T4T8"/>
<evidence type="ECO:0000256" key="1">
    <source>
        <dbReference type="SAM" id="SignalP"/>
    </source>
</evidence>
<feature type="chain" id="PRO_5039122648" evidence="1">
    <location>
        <begin position="20"/>
        <end position="124"/>
    </location>
</feature>
<reference evidence="2 3" key="1">
    <citation type="submission" date="2020-08" db="EMBL/GenBank/DDBJ databases">
        <title>Sequencing the genomes of 1000 actinobacteria strains.</title>
        <authorList>
            <person name="Klenk H.-P."/>
        </authorList>
    </citation>
    <scope>NUCLEOTIDE SEQUENCE [LARGE SCALE GENOMIC DNA]</scope>
    <source>
        <strain evidence="2 3">DSM 45084</strain>
    </source>
</reference>
<dbReference type="PROSITE" id="PS51257">
    <property type="entry name" value="PROKAR_LIPOPROTEIN"/>
    <property type="match status" value="1"/>
</dbReference>
<dbReference type="RefSeq" id="WP_184670614.1">
    <property type="nucleotide sequence ID" value="NZ_BAABAI010000024.1"/>
</dbReference>
<keyword evidence="1" id="KW-0732">Signal</keyword>
<gene>
    <name evidence="2" type="ORF">F4559_003906</name>
</gene>
<feature type="signal peptide" evidence="1">
    <location>
        <begin position="1"/>
        <end position="19"/>
    </location>
</feature>
<sequence>MRATIVVIAAFAAITTLGACGSIAETASSVANTATTVQVCADALSQVSIPLDVSSPQRAVDQAHQAATELSALAAKAADTTINEAIAALARTMTSVTVDDLVGRPAQWLADQAGQVATLTGACS</sequence>
<accession>A0A7W7T4T8</accession>
<organism evidence="2 3">
    <name type="scientific">Saccharothrix violaceirubra</name>
    <dbReference type="NCBI Taxonomy" id="413306"/>
    <lineage>
        <taxon>Bacteria</taxon>
        <taxon>Bacillati</taxon>
        <taxon>Actinomycetota</taxon>
        <taxon>Actinomycetes</taxon>
        <taxon>Pseudonocardiales</taxon>
        <taxon>Pseudonocardiaceae</taxon>
        <taxon>Saccharothrix</taxon>
    </lineage>
</organism>
<protein>
    <submittedName>
        <fullName evidence="2">Uncharacterized protein</fullName>
    </submittedName>
</protein>
<evidence type="ECO:0000313" key="2">
    <source>
        <dbReference type="EMBL" id="MBB4966547.1"/>
    </source>
</evidence>
<dbReference type="EMBL" id="JACHJS010000001">
    <property type="protein sequence ID" value="MBB4966547.1"/>
    <property type="molecule type" value="Genomic_DNA"/>
</dbReference>
<name>A0A7W7T4T8_9PSEU</name>
<comment type="caution">
    <text evidence="2">The sequence shown here is derived from an EMBL/GenBank/DDBJ whole genome shotgun (WGS) entry which is preliminary data.</text>
</comment>
<dbReference type="NCBIfam" id="NF037950">
    <property type="entry name" value="spanin2_1"/>
    <property type="match status" value="1"/>
</dbReference>
<dbReference type="Proteomes" id="UP000542674">
    <property type="component" value="Unassembled WGS sequence"/>
</dbReference>
<evidence type="ECO:0000313" key="3">
    <source>
        <dbReference type="Proteomes" id="UP000542674"/>
    </source>
</evidence>
<proteinExistence type="predicted"/>
<keyword evidence="3" id="KW-1185">Reference proteome</keyword>